<feature type="compositionally biased region" description="Basic and acidic residues" evidence="1">
    <location>
        <begin position="91"/>
        <end position="102"/>
    </location>
</feature>
<feature type="signal peptide" evidence="2">
    <location>
        <begin position="1"/>
        <end position="24"/>
    </location>
</feature>
<dbReference type="Proteomes" id="UP000001625">
    <property type="component" value="Chromosome"/>
</dbReference>
<evidence type="ECO:0000256" key="1">
    <source>
        <dbReference type="SAM" id="MobiDB-lite"/>
    </source>
</evidence>
<evidence type="ECO:0008006" key="5">
    <source>
        <dbReference type="Google" id="ProtNLM"/>
    </source>
</evidence>
<dbReference type="AlphaFoldDB" id="D5CS73"/>
<keyword evidence="2" id="KW-0732">Signal</keyword>
<gene>
    <name evidence="3" type="ordered locus">Slit_1576</name>
</gene>
<dbReference type="EMBL" id="CP001965">
    <property type="protein sequence ID" value="ADE11809.1"/>
    <property type="molecule type" value="Genomic_DNA"/>
</dbReference>
<evidence type="ECO:0000313" key="4">
    <source>
        <dbReference type="Proteomes" id="UP000001625"/>
    </source>
</evidence>
<keyword evidence="4" id="KW-1185">Reference proteome</keyword>
<name>D5CS73_SIDLE</name>
<accession>D5CS73</accession>
<feature type="region of interest" description="Disordered" evidence="1">
    <location>
        <begin position="60"/>
        <end position="102"/>
    </location>
</feature>
<dbReference type="KEGG" id="slt:Slit_1576"/>
<feature type="chain" id="PRO_5003070066" description="DUF5666 domain-containing protein" evidence="2">
    <location>
        <begin position="25"/>
        <end position="164"/>
    </location>
</feature>
<sequence length="164" mass="16629" precursor="true">MNLPKHSVTVVLMALLSNSAVVFAATPAPIIPTPSTVAPAPIMPTPSTVAPAPIIPTPSTVAPAPITPTPVATSPTTGLADDHDNEEEDRDGNRHHAKKEHDERLSLVASLSGNILTVTAVSPAKLKIGTHLSGKGIPAGTRITGFGTGRGGVGTYTVSASSHD</sequence>
<reference evidence="3 4" key="1">
    <citation type="submission" date="2010-03" db="EMBL/GenBank/DDBJ databases">
        <title>Complete sequence of Sideroxydans lithotrophicus ES-1.</title>
        <authorList>
            <consortium name="US DOE Joint Genome Institute"/>
            <person name="Lucas S."/>
            <person name="Copeland A."/>
            <person name="Lapidus A."/>
            <person name="Cheng J.-F."/>
            <person name="Bruce D."/>
            <person name="Goodwin L."/>
            <person name="Pitluck S."/>
            <person name="Munk A.C."/>
            <person name="Detter J.C."/>
            <person name="Han C."/>
            <person name="Tapia R."/>
            <person name="Larimer F."/>
            <person name="Land M."/>
            <person name="Hauser L."/>
            <person name="Kyrpides N."/>
            <person name="Ivanova N."/>
            <person name="Emerson D."/>
            <person name="Woyke T."/>
        </authorList>
    </citation>
    <scope>NUCLEOTIDE SEQUENCE [LARGE SCALE GENOMIC DNA]</scope>
    <source>
        <strain evidence="3 4">ES-1</strain>
    </source>
</reference>
<dbReference type="HOGENOM" id="CLU_1617905_0_0_4"/>
<evidence type="ECO:0000256" key="2">
    <source>
        <dbReference type="SAM" id="SignalP"/>
    </source>
</evidence>
<protein>
    <recommendedName>
        <fullName evidence="5">DUF5666 domain-containing protein</fullName>
    </recommendedName>
</protein>
<proteinExistence type="predicted"/>
<organism evidence="3 4">
    <name type="scientific">Sideroxydans lithotrophicus (strain ES-1)</name>
    <dbReference type="NCBI Taxonomy" id="580332"/>
    <lineage>
        <taxon>Bacteria</taxon>
        <taxon>Pseudomonadati</taxon>
        <taxon>Pseudomonadota</taxon>
        <taxon>Betaproteobacteria</taxon>
        <taxon>Nitrosomonadales</taxon>
        <taxon>Gallionellaceae</taxon>
        <taxon>Sideroxydans</taxon>
    </lineage>
</organism>
<feature type="compositionally biased region" description="Low complexity" evidence="1">
    <location>
        <begin position="60"/>
        <end position="77"/>
    </location>
</feature>
<evidence type="ECO:0000313" key="3">
    <source>
        <dbReference type="EMBL" id="ADE11809.1"/>
    </source>
</evidence>